<evidence type="ECO:0000313" key="2">
    <source>
        <dbReference type="EMBL" id="CAL1541910.1"/>
    </source>
</evidence>
<evidence type="ECO:0000313" key="3">
    <source>
        <dbReference type="Proteomes" id="UP001497497"/>
    </source>
</evidence>
<comment type="caution">
    <text evidence="2">The sequence shown here is derived from an EMBL/GenBank/DDBJ whole genome shotgun (WGS) entry which is preliminary data.</text>
</comment>
<protein>
    <submittedName>
        <fullName evidence="2">Uncharacterized protein</fullName>
    </submittedName>
</protein>
<reference evidence="2 3" key="1">
    <citation type="submission" date="2024-04" db="EMBL/GenBank/DDBJ databases">
        <authorList>
            <consortium name="Genoscope - CEA"/>
            <person name="William W."/>
        </authorList>
    </citation>
    <scope>NUCLEOTIDE SEQUENCE [LARGE SCALE GENOMIC DNA]</scope>
</reference>
<organism evidence="2 3">
    <name type="scientific">Lymnaea stagnalis</name>
    <name type="common">Great pond snail</name>
    <name type="synonym">Helix stagnalis</name>
    <dbReference type="NCBI Taxonomy" id="6523"/>
    <lineage>
        <taxon>Eukaryota</taxon>
        <taxon>Metazoa</taxon>
        <taxon>Spiralia</taxon>
        <taxon>Lophotrochozoa</taxon>
        <taxon>Mollusca</taxon>
        <taxon>Gastropoda</taxon>
        <taxon>Heterobranchia</taxon>
        <taxon>Euthyneura</taxon>
        <taxon>Panpulmonata</taxon>
        <taxon>Hygrophila</taxon>
        <taxon>Lymnaeoidea</taxon>
        <taxon>Lymnaeidae</taxon>
        <taxon>Lymnaea</taxon>
    </lineage>
</organism>
<dbReference type="EMBL" id="CAXITT010000459">
    <property type="protein sequence ID" value="CAL1541910.1"/>
    <property type="molecule type" value="Genomic_DNA"/>
</dbReference>
<keyword evidence="3" id="KW-1185">Reference proteome</keyword>
<gene>
    <name evidence="2" type="ORF">GSLYS_00015516001</name>
</gene>
<evidence type="ECO:0000256" key="1">
    <source>
        <dbReference type="SAM" id="SignalP"/>
    </source>
</evidence>
<sequence length="185" mass="20747">MAKFVTAFAILLIVCLGEFSALGEDLPDNVEEFVNQVDSKIDASIDTLNEFFKSAKRNVGQRVRRSWWDDNKDWIVPVGSSLLLGRDASSREAKSVETAKRAFLQSVKRNVGHRVRRSWWDDNKDWIVPLGSNLLLGRDAELKSLEAAKRADPVSKESLDQVNDAIDFLKTLTNVASKASQAQQK</sequence>
<dbReference type="Proteomes" id="UP001497497">
    <property type="component" value="Unassembled WGS sequence"/>
</dbReference>
<proteinExistence type="predicted"/>
<dbReference type="AlphaFoldDB" id="A0AAV2IAP6"/>
<feature type="signal peptide" evidence="1">
    <location>
        <begin position="1"/>
        <end position="23"/>
    </location>
</feature>
<name>A0AAV2IAP6_LYMST</name>
<feature type="chain" id="PRO_5043819439" evidence="1">
    <location>
        <begin position="24"/>
        <end position="185"/>
    </location>
</feature>
<keyword evidence="1" id="KW-0732">Signal</keyword>
<accession>A0AAV2IAP6</accession>